<dbReference type="RefSeq" id="WP_230366947.1">
    <property type="nucleotide sequence ID" value="NZ_JAJALK010000008.1"/>
</dbReference>
<sequence>MTEPSWISLARHRPVFDLPRDDLGGRSDAGLRHRQEDGLKETNDLQASDAVALVRTIRAKALRQPLPDSTPMIRADRDGR</sequence>
<gene>
    <name evidence="2" type="ORF">ABS770_14105</name>
    <name evidence="1" type="ORF">QO001_001817</name>
</gene>
<name>A0AAJ1TPZ8_9HYPH</name>
<dbReference type="EMBL" id="JBELQD010000014">
    <property type="protein sequence ID" value="MER2289397.1"/>
    <property type="molecule type" value="Genomic_DNA"/>
</dbReference>
<dbReference type="Proteomes" id="UP001432995">
    <property type="component" value="Unassembled WGS sequence"/>
</dbReference>
<reference evidence="2" key="2">
    <citation type="submission" date="2024-06" db="EMBL/GenBank/DDBJ databases">
        <authorList>
            <person name="Campbell A.G."/>
        </authorList>
    </citation>
    <scope>NUCLEOTIDE SEQUENCE</scope>
    <source>
        <strain evidence="2">EM17</strain>
    </source>
</reference>
<proteinExistence type="predicted"/>
<dbReference type="AlphaFoldDB" id="A0AAJ1TPZ8"/>
<comment type="caution">
    <text evidence="1">The sequence shown here is derived from an EMBL/GenBank/DDBJ whole genome shotgun (WGS) entry which is preliminary data.</text>
</comment>
<reference evidence="1" key="1">
    <citation type="submission" date="2023-07" db="EMBL/GenBank/DDBJ databases">
        <title>Genomic Encyclopedia of Type Strains, Phase IV (KMG-IV): sequencing the most valuable type-strain genomes for metagenomic binning, comparative biology and taxonomic classification.</title>
        <authorList>
            <person name="Goeker M."/>
        </authorList>
    </citation>
    <scope>NUCLEOTIDE SEQUENCE</scope>
    <source>
        <strain evidence="1">DSM 19569</strain>
    </source>
</reference>
<protein>
    <submittedName>
        <fullName evidence="1">Uncharacterized protein</fullName>
    </submittedName>
</protein>
<evidence type="ECO:0000313" key="4">
    <source>
        <dbReference type="Proteomes" id="UP001432995"/>
    </source>
</evidence>
<organism evidence="1 3">
    <name type="scientific">Methylobacterium brachiatum</name>
    <dbReference type="NCBI Taxonomy" id="269660"/>
    <lineage>
        <taxon>Bacteria</taxon>
        <taxon>Pseudomonadati</taxon>
        <taxon>Pseudomonadota</taxon>
        <taxon>Alphaproteobacteria</taxon>
        <taxon>Hyphomicrobiales</taxon>
        <taxon>Methylobacteriaceae</taxon>
        <taxon>Methylobacterium</taxon>
    </lineage>
</organism>
<keyword evidence="4" id="KW-1185">Reference proteome</keyword>
<evidence type="ECO:0000313" key="3">
    <source>
        <dbReference type="Proteomes" id="UP001223420"/>
    </source>
</evidence>
<dbReference type="EMBL" id="JAUSWL010000002">
    <property type="protein sequence ID" value="MDQ0542899.1"/>
    <property type="molecule type" value="Genomic_DNA"/>
</dbReference>
<accession>A0AAJ1TPZ8</accession>
<evidence type="ECO:0000313" key="1">
    <source>
        <dbReference type="EMBL" id="MDQ0542899.1"/>
    </source>
</evidence>
<evidence type="ECO:0000313" key="2">
    <source>
        <dbReference type="EMBL" id="MER2289397.1"/>
    </source>
</evidence>
<dbReference type="Proteomes" id="UP001223420">
    <property type="component" value="Unassembled WGS sequence"/>
</dbReference>